<dbReference type="EC" id="2.1.1.-" evidence="5"/>
<dbReference type="PROSITE" id="PS51683">
    <property type="entry name" value="SAM_OMT_II"/>
    <property type="match status" value="1"/>
</dbReference>
<keyword evidence="3" id="KW-0949">S-adenosyl-L-methionine</keyword>
<protein>
    <submittedName>
        <fullName evidence="5">Isoflavone 4'-O-methyltransferase</fullName>
        <ecNumber evidence="5">2.1.1.-</ecNumber>
    </submittedName>
</protein>
<sequence length="150" mass="17133">MPTPNLLNSLKSIASMLSFSDPVGGFNQEVVANMKGTPNLNFVGGDRFNSIPSADAVLLKWILHDWNEELSLKILNNYKEAISSKGKRGKAIIIDIAIDEAGDGRKITELKLDFELVMLTMFNGKEREKERMREYYIRRWLQYLQDYACV</sequence>
<dbReference type="Pfam" id="PF00891">
    <property type="entry name" value="Methyltransf_2"/>
    <property type="match status" value="1"/>
</dbReference>
<dbReference type="GO" id="GO:0008171">
    <property type="term" value="F:O-methyltransferase activity"/>
    <property type="evidence" value="ECO:0007669"/>
    <property type="project" value="InterPro"/>
</dbReference>
<keyword evidence="2 5" id="KW-0808">Transferase</keyword>
<dbReference type="InterPro" id="IPR001077">
    <property type="entry name" value="COMT_C"/>
</dbReference>
<gene>
    <name evidence="5" type="ORF">glysoja_026853</name>
</gene>
<proteinExistence type="predicted"/>
<evidence type="ECO:0000313" key="5">
    <source>
        <dbReference type="EMBL" id="KHN09953.1"/>
    </source>
</evidence>
<dbReference type="SUPFAM" id="SSF53335">
    <property type="entry name" value="S-adenosyl-L-methionine-dependent methyltransferases"/>
    <property type="match status" value="1"/>
</dbReference>
<dbReference type="GO" id="GO:0032259">
    <property type="term" value="P:methylation"/>
    <property type="evidence" value="ECO:0007669"/>
    <property type="project" value="UniProtKB-KW"/>
</dbReference>
<dbReference type="Proteomes" id="UP000053555">
    <property type="component" value="Unassembled WGS sequence"/>
</dbReference>
<name>A0A0B2PQK2_GLYSO</name>
<reference evidence="5" key="1">
    <citation type="submission" date="2014-07" db="EMBL/GenBank/DDBJ databases">
        <title>Identification of a novel salt tolerance gene in wild soybean by whole-genome sequencing.</title>
        <authorList>
            <person name="Lam H.-M."/>
            <person name="Qi X."/>
            <person name="Li M.-W."/>
            <person name="Liu X."/>
            <person name="Xie M."/>
            <person name="Ni M."/>
            <person name="Xu X."/>
        </authorList>
    </citation>
    <scope>NUCLEOTIDE SEQUENCE [LARGE SCALE GENOMIC DNA]</scope>
    <source>
        <tissue evidence="5">Root</tissue>
    </source>
</reference>
<dbReference type="InterPro" id="IPR029063">
    <property type="entry name" value="SAM-dependent_MTases_sf"/>
</dbReference>
<evidence type="ECO:0000256" key="3">
    <source>
        <dbReference type="ARBA" id="ARBA00022691"/>
    </source>
</evidence>
<feature type="domain" description="O-methyltransferase C-terminal" evidence="4">
    <location>
        <begin position="36"/>
        <end position="133"/>
    </location>
</feature>
<dbReference type="PANTHER" id="PTHR11746">
    <property type="entry name" value="O-METHYLTRANSFERASE"/>
    <property type="match status" value="1"/>
</dbReference>
<evidence type="ECO:0000256" key="2">
    <source>
        <dbReference type="ARBA" id="ARBA00022679"/>
    </source>
</evidence>
<evidence type="ECO:0000259" key="4">
    <source>
        <dbReference type="Pfam" id="PF00891"/>
    </source>
</evidence>
<dbReference type="InterPro" id="IPR016461">
    <property type="entry name" value="COMT-like"/>
</dbReference>
<dbReference type="EMBL" id="KN664917">
    <property type="protein sequence ID" value="KHN09953.1"/>
    <property type="molecule type" value="Genomic_DNA"/>
</dbReference>
<dbReference type="AlphaFoldDB" id="A0A0B2PQK2"/>
<dbReference type="Gene3D" id="3.40.50.150">
    <property type="entry name" value="Vaccinia Virus protein VP39"/>
    <property type="match status" value="1"/>
</dbReference>
<organism evidence="5">
    <name type="scientific">Glycine soja</name>
    <name type="common">Wild soybean</name>
    <dbReference type="NCBI Taxonomy" id="3848"/>
    <lineage>
        <taxon>Eukaryota</taxon>
        <taxon>Viridiplantae</taxon>
        <taxon>Streptophyta</taxon>
        <taxon>Embryophyta</taxon>
        <taxon>Tracheophyta</taxon>
        <taxon>Spermatophyta</taxon>
        <taxon>Magnoliopsida</taxon>
        <taxon>eudicotyledons</taxon>
        <taxon>Gunneridae</taxon>
        <taxon>Pentapetalae</taxon>
        <taxon>rosids</taxon>
        <taxon>fabids</taxon>
        <taxon>Fabales</taxon>
        <taxon>Fabaceae</taxon>
        <taxon>Papilionoideae</taxon>
        <taxon>50 kb inversion clade</taxon>
        <taxon>NPAAA clade</taxon>
        <taxon>indigoferoid/millettioid clade</taxon>
        <taxon>Phaseoleae</taxon>
        <taxon>Glycine</taxon>
        <taxon>Glycine subgen. Soja</taxon>
    </lineage>
</organism>
<keyword evidence="1 5" id="KW-0489">Methyltransferase</keyword>
<evidence type="ECO:0000256" key="1">
    <source>
        <dbReference type="ARBA" id="ARBA00022603"/>
    </source>
</evidence>
<accession>A0A0B2PQK2</accession>